<accession>A0A1Y0B2M9</accession>
<dbReference type="AlphaFoldDB" id="A0A1Y0B2M9"/>
<evidence type="ECO:0000313" key="2">
    <source>
        <dbReference type="EMBL" id="ART31696.1"/>
    </source>
</evidence>
<protein>
    <submittedName>
        <fullName evidence="2">Uncharacterized protein</fullName>
    </submittedName>
</protein>
<organism evidence="2">
    <name type="scientific">Utricularia reniformis</name>
    <dbReference type="NCBI Taxonomy" id="192314"/>
    <lineage>
        <taxon>Eukaryota</taxon>
        <taxon>Viridiplantae</taxon>
        <taxon>Streptophyta</taxon>
        <taxon>Embryophyta</taxon>
        <taxon>Tracheophyta</taxon>
        <taxon>Spermatophyta</taxon>
        <taxon>Magnoliopsida</taxon>
        <taxon>eudicotyledons</taxon>
        <taxon>Gunneridae</taxon>
        <taxon>Pentapetalae</taxon>
        <taxon>asterids</taxon>
        <taxon>lamiids</taxon>
        <taxon>Lamiales</taxon>
        <taxon>Lentibulariaceae</taxon>
        <taxon>Utricularia</taxon>
    </lineage>
</organism>
<reference evidence="2" key="1">
    <citation type="submission" date="2017-03" db="EMBL/GenBank/DDBJ databases">
        <title>The mitochondrial genome of the carnivorous plant Utricularia reniformis (Lentibulariaceae): structure, comparative analysis and evolutionary landmarks.</title>
        <authorList>
            <person name="Silva S.R."/>
            <person name="Alvarenga D.O."/>
            <person name="Michael T.P."/>
            <person name="Miranda V.F.O."/>
            <person name="Varani A.M."/>
        </authorList>
    </citation>
    <scope>NUCLEOTIDE SEQUENCE</scope>
</reference>
<proteinExistence type="predicted"/>
<feature type="region of interest" description="Disordered" evidence="1">
    <location>
        <begin position="20"/>
        <end position="46"/>
    </location>
</feature>
<geneLocation type="mitochondrion" evidence="2"/>
<keyword evidence="2" id="KW-0496">Mitochondrion</keyword>
<gene>
    <name evidence="2" type="ORF">AEK19_MT1505</name>
</gene>
<dbReference type="EMBL" id="KY774314">
    <property type="protein sequence ID" value="ART31696.1"/>
    <property type="molecule type" value="Genomic_DNA"/>
</dbReference>
<evidence type="ECO:0000256" key="1">
    <source>
        <dbReference type="SAM" id="MobiDB-lite"/>
    </source>
</evidence>
<name>A0A1Y0B2M9_9LAMI</name>
<sequence length="46" mass="5316">MVLQLKDLRLPLRQELTRNERQTHIQVDVIPDTGPGESEQEKSSVM</sequence>